<reference evidence="2" key="1">
    <citation type="journal article" date="2014" name="Front. Microbiol.">
        <title>High frequency of phylogenetically diverse reductive dehalogenase-homologous genes in deep subseafloor sedimentary metagenomes.</title>
        <authorList>
            <person name="Kawai M."/>
            <person name="Futagami T."/>
            <person name="Toyoda A."/>
            <person name="Takaki Y."/>
            <person name="Nishi S."/>
            <person name="Hori S."/>
            <person name="Arai W."/>
            <person name="Tsubouchi T."/>
            <person name="Morono Y."/>
            <person name="Uchiyama I."/>
            <person name="Ito T."/>
            <person name="Fujiyama A."/>
            <person name="Inagaki F."/>
            <person name="Takami H."/>
        </authorList>
    </citation>
    <scope>NUCLEOTIDE SEQUENCE</scope>
    <source>
        <strain evidence="2">Expedition CK06-06</strain>
    </source>
</reference>
<keyword evidence="1" id="KW-1133">Transmembrane helix</keyword>
<dbReference type="EMBL" id="BART01002920">
    <property type="protein sequence ID" value="GAG70054.1"/>
    <property type="molecule type" value="Genomic_DNA"/>
</dbReference>
<protein>
    <submittedName>
        <fullName evidence="2">Uncharacterized protein</fullName>
    </submittedName>
</protein>
<evidence type="ECO:0000313" key="2">
    <source>
        <dbReference type="EMBL" id="GAG70054.1"/>
    </source>
</evidence>
<dbReference type="AlphaFoldDB" id="X0ZKW9"/>
<name>X0ZKW9_9ZZZZ</name>
<proteinExistence type="predicted"/>
<evidence type="ECO:0000256" key="1">
    <source>
        <dbReference type="SAM" id="Phobius"/>
    </source>
</evidence>
<accession>X0ZKW9</accession>
<comment type="caution">
    <text evidence="2">The sequence shown here is derived from an EMBL/GenBank/DDBJ whole genome shotgun (WGS) entry which is preliminary data.</text>
</comment>
<organism evidence="2">
    <name type="scientific">marine sediment metagenome</name>
    <dbReference type="NCBI Taxonomy" id="412755"/>
    <lineage>
        <taxon>unclassified sequences</taxon>
        <taxon>metagenomes</taxon>
        <taxon>ecological metagenomes</taxon>
    </lineage>
</organism>
<feature type="transmembrane region" description="Helical" evidence="1">
    <location>
        <begin position="65"/>
        <end position="83"/>
    </location>
</feature>
<keyword evidence="1" id="KW-0812">Transmembrane</keyword>
<keyword evidence="1" id="KW-0472">Membrane</keyword>
<sequence length="91" mass="10677">MNDTEISSEEKGVISTMRLNKISKKIEIRKKFTVGRLEIEFRWRSKKNLMGRFGGGWNWALGFKGLGRTTIIFLLICSIRFHLKNRTKQDD</sequence>
<gene>
    <name evidence="2" type="ORF">S01H4_08490</name>
</gene>